<keyword evidence="14" id="KW-0443">Lipid metabolism</keyword>
<keyword evidence="6" id="KW-0153">Cholesterol metabolism</keyword>
<keyword evidence="10" id="KW-0152">Cholesterol biosynthesis</keyword>
<keyword evidence="9" id="KW-0418">Kinase</keyword>
<dbReference type="InterPro" id="IPR005919">
    <property type="entry name" value="Pmev_kin_anim"/>
</dbReference>
<keyword evidence="15" id="KW-1207">Sterol metabolism</keyword>
<dbReference type="Gene3D" id="3.40.50.300">
    <property type="entry name" value="P-loop containing nucleotide triphosphate hydrolases"/>
    <property type="match status" value="1"/>
</dbReference>
<evidence type="ECO:0000256" key="12">
    <source>
        <dbReference type="ARBA" id="ARBA00022955"/>
    </source>
</evidence>
<evidence type="ECO:0000256" key="4">
    <source>
        <dbReference type="ARBA" id="ARBA00022490"/>
    </source>
</evidence>
<keyword evidence="8" id="KW-0547">Nucleotide-binding</keyword>
<dbReference type="GO" id="GO:0019287">
    <property type="term" value="P:isopentenyl diphosphate biosynthetic process, mevalonate pathway"/>
    <property type="evidence" value="ECO:0007669"/>
    <property type="project" value="TreeGrafter"/>
</dbReference>
<proteinExistence type="predicted"/>
<dbReference type="InterPro" id="IPR027417">
    <property type="entry name" value="P-loop_NTPase"/>
</dbReference>
<evidence type="ECO:0000313" key="18">
    <source>
        <dbReference type="Proteomes" id="UP000515154"/>
    </source>
</evidence>
<keyword evidence="13" id="KW-0756">Sterol biosynthesis</keyword>
<dbReference type="Proteomes" id="UP000515154">
    <property type="component" value="Unplaced"/>
</dbReference>
<keyword evidence="7" id="KW-0808">Transferase</keyword>
<evidence type="ECO:0000256" key="9">
    <source>
        <dbReference type="ARBA" id="ARBA00022777"/>
    </source>
</evidence>
<keyword evidence="16" id="KW-0753">Steroid metabolism</keyword>
<gene>
    <name evidence="19" type="primary">LOC115230754</name>
</gene>
<dbReference type="PANTHER" id="PTHR13101:SF1">
    <property type="entry name" value="PHOSPHOMEVALONATE KINASE"/>
    <property type="match status" value="1"/>
</dbReference>
<comment type="pathway">
    <text evidence="2">Isoprenoid biosynthesis; isopentenyl diphosphate biosynthesis via mevalonate pathway; isopentenyl diphosphate from (R)-mevalonate: step 2/3.</text>
</comment>
<comment type="subcellular location">
    <subcellularLocation>
        <location evidence="1">Cytoplasm</location>
        <location evidence="1">Cytosol</location>
    </subcellularLocation>
</comment>
<evidence type="ECO:0000256" key="3">
    <source>
        <dbReference type="ARBA" id="ARBA00012958"/>
    </source>
</evidence>
<evidence type="ECO:0000313" key="19">
    <source>
        <dbReference type="RefSeq" id="XP_029656750.1"/>
    </source>
</evidence>
<evidence type="ECO:0000256" key="10">
    <source>
        <dbReference type="ARBA" id="ARBA00022778"/>
    </source>
</evidence>
<keyword evidence="11" id="KW-0067">ATP-binding</keyword>
<dbReference type="GO" id="GO:0005524">
    <property type="term" value="F:ATP binding"/>
    <property type="evidence" value="ECO:0007669"/>
    <property type="project" value="UniProtKB-KW"/>
</dbReference>
<keyword evidence="4" id="KW-0963">Cytoplasm</keyword>
<evidence type="ECO:0000256" key="17">
    <source>
        <dbReference type="ARBA" id="ARBA00034549"/>
    </source>
</evidence>
<accession>A0A6P7U3A1</accession>
<dbReference type="PANTHER" id="PTHR13101">
    <property type="entry name" value="PHOSPHOMEVALONATE KINASE"/>
    <property type="match status" value="1"/>
</dbReference>
<evidence type="ECO:0000256" key="5">
    <source>
        <dbReference type="ARBA" id="ARBA00022516"/>
    </source>
</evidence>
<name>A0A6P7U3A1_9MOLL</name>
<dbReference type="AlphaFoldDB" id="A0A6P7U3A1"/>
<keyword evidence="18" id="KW-1185">Reference proteome</keyword>
<evidence type="ECO:0000256" key="1">
    <source>
        <dbReference type="ARBA" id="ARBA00004514"/>
    </source>
</evidence>
<evidence type="ECO:0000256" key="14">
    <source>
        <dbReference type="ARBA" id="ARBA00023098"/>
    </source>
</evidence>
<evidence type="ECO:0000256" key="15">
    <source>
        <dbReference type="ARBA" id="ARBA00023166"/>
    </source>
</evidence>
<dbReference type="KEGG" id="osn:115230754"/>
<dbReference type="RefSeq" id="XP_029656750.1">
    <property type="nucleotide sequence ID" value="XM_029800890.1"/>
</dbReference>
<evidence type="ECO:0000256" key="6">
    <source>
        <dbReference type="ARBA" id="ARBA00022548"/>
    </source>
</evidence>
<evidence type="ECO:0000256" key="8">
    <source>
        <dbReference type="ARBA" id="ARBA00022741"/>
    </source>
</evidence>
<organism evidence="18 19">
    <name type="scientific">Octopus sinensis</name>
    <name type="common">East Asian common octopus</name>
    <dbReference type="NCBI Taxonomy" id="2607531"/>
    <lineage>
        <taxon>Eukaryota</taxon>
        <taxon>Metazoa</taxon>
        <taxon>Spiralia</taxon>
        <taxon>Lophotrochozoa</taxon>
        <taxon>Mollusca</taxon>
        <taxon>Cephalopoda</taxon>
        <taxon>Coleoidea</taxon>
        <taxon>Octopodiformes</taxon>
        <taxon>Octopoda</taxon>
        <taxon>Incirrata</taxon>
        <taxon>Octopodidae</taxon>
        <taxon>Octopus</taxon>
    </lineage>
</organism>
<dbReference type="GO" id="GO:0005829">
    <property type="term" value="C:cytosol"/>
    <property type="evidence" value="ECO:0007669"/>
    <property type="project" value="UniProtKB-SubCell"/>
</dbReference>
<keyword evidence="12" id="KW-0752">Steroid biosynthesis</keyword>
<evidence type="ECO:0000256" key="16">
    <source>
        <dbReference type="ARBA" id="ARBA00023221"/>
    </source>
</evidence>
<evidence type="ECO:0000256" key="2">
    <source>
        <dbReference type="ARBA" id="ARBA00005017"/>
    </source>
</evidence>
<sequence length="69" mass="7902">MISWGENKRMTDPGYFARQLFNFFGVDDSESECGLDEGVDWDFVISNDTESPDIDSLVRLIQSHLIIND</sequence>
<evidence type="ECO:0000256" key="11">
    <source>
        <dbReference type="ARBA" id="ARBA00022840"/>
    </source>
</evidence>
<evidence type="ECO:0000256" key="13">
    <source>
        <dbReference type="ARBA" id="ARBA00023011"/>
    </source>
</evidence>
<dbReference type="EC" id="2.7.4.2" evidence="3"/>
<dbReference type="GO" id="GO:0004631">
    <property type="term" value="F:phosphomevalonate kinase activity"/>
    <property type="evidence" value="ECO:0007669"/>
    <property type="project" value="UniProtKB-EC"/>
</dbReference>
<dbReference type="GO" id="GO:0006695">
    <property type="term" value="P:cholesterol biosynthetic process"/>
    <property type="evidence" value="ECO:0007669"/>
    <property type="project" value="UniProtKB-KW"/>
</dbReference>
<evidence type="ECO:0000256" key="7">
    <source>
        <dbReference type="ARBA" id="ARBA00022679"/>
    </source>
</evidence>
<reference evidence="19" key="1">
    <citation type="submission" date="2025-08" db="UniProtKB">
        <authorList>
            <consortium name="RefSeq"/>
        </authorList>
    </citation>
    <scope>IDENTIFICATION</scope>
</reference>
<protein>
    <recommendedName>
        <fullName evidence="17">Phosphomevalonate kinase</fullName>
        <ecNumber evidence="3">2.7.4.2</ecNumber>
    </recommendedName>
</protein>
<keyword evidence="5" id="KW-0444">Lipid biosynthesis</keyword>